<dbReference type="InterPro" id="IPR008965">
    <property type="entry name" value="CBM2/CBM3_carb-bd_dom_sf"/>
</dbReference>
<dbReference type="SUPFAM" id="SSF48208">
    <property type="entry name" value="Six-hairpin glycosidases"/>
    <property type="match status" value="1"/>
</dbReference>
<dbReference type="SMART" id="SM01067">
    <property type="entry name" value="CBM_3"/>
    <property type="match status" value="2"/>
</dbReference>
<dbReference type="InterPro" id="IPR008928">
    <property type="entry name" value="6-hairpin_glycosidase_sf"/>
</dbReference>
<feature type="region of interest" description="Disordered" evidence="5">
    <location>
        <begin position="699"/>
        <end position="724"/>
    </location>
</feature>
<dbReference type="AlphaFoldDB" id="W4V758"/>
<feature type="domain" description="CBM3" evidence="7">
    <location>
        <begin position="543"/>
        <end position="703"/>
    </location>
</feature>
<dbReference type="Gene3D" id="1.50.10.10">
    <property type="match status" value="1"/>
</dbReference>
<accession>W4V758</accession>
<dbReference type="EMBL" id="BAVR01000033">
    <property type="protein sequence ID" value="GAE89235.1"/>
    <property type="molecule type" value="Genomic_DNA"/>
</dbReference>
<feature type="domain" description="Dockerin" evidence="8">
    <location>
        <begin position="880"/>
        <end position="948"/>
    </location>
</feature>
<keyword evidence="10" id="KW-1185">Reference proteome</keyword>
<dbReference type="InterPro" id="IPR012341">
    <property type="entry name" value="6hp_glycosidase-like_sf"/>
</dbReference>
<keyword evidence="6" id="KW-0472">Membrane</keyword>
<dbReference type="InterPro" id="IPR036439">
    <property type="entry name" value="Dockerin_dom_sf"/>
</dbReference>
<dbReference type="Pfam" id="PF00759">
    <property type="entry name" value="Glyco_hydro_9"/>
    <property type="match status" value="1"/>
</dbReference>
<dbReference type="PROSITE" id="PS51766">
    <property type="entry name" value="DOCKERIN"/>
    <property type="match status" value="1"/>
</dbReference>
<sequence length="949" mass="107429">MKTEYENRLNDCKKVQIILLIICMLSSIVALPSYVSAETEFNFAKALQLSLYFYDANKCGEGITGGRLEWRGDCHVEDKEVPLIPMTEDYFGTNMSQEYIDKYRHIFDPDGDGTVDLSGGMHDAGDHVKFGLPGTYAASTVGWGFYEFRDAFEKVGVDDHAKEILRWFNDFYLKATFLDEDGNVIAYCYQVGEGNIDHNFWNPPELQDSKVLDLFARPAYFATPETPASDQCAGASASLAINYLNFKEEDPEYAQRCLDAAIALYDFAKKYRGLGESGGFYGSSYDHDELAWAAVWLNIATGNMEYIDDIVSVDSEGFYTGYMQRIIRDTTNSWQNIWVHCWDTVWGGVFAKLAPITNTERDWYIFRWNLEYWSGIPHENPNDTTFLAKSPAGYSVVNAYGSARYNTAAQLCALVYRKYTGRTDFADWAKGQMEYIMGDNPMNRSYIVGYSENSAKHPHHRAAHGSKTLSMLDPEEHRHTLWGALVGGPDLDDFHVDETPDYVYNEVAVDYNAAFVGACAGLYHYYGEELGHKPIPYFPPKEDPVEEYYIEAKVEQENKERTQVTIKIYNDTCRPPRFETGMMARYFFNISELLDAGQTPEDLTVEIYYDENNASYDGPATMRGPVKYDDSGTYYVEFDWTGRIIYGTRELQFALISKQDSNYKSNWNPENDYSREGLGKEYIKTERIPLYLHGEKVFGNEPEKISPSPTPSPSPGVTPSPQKPSLEVLYKYGDTEAATKDIRGSIKVKNTGTKPVNLSDVKVRYWFTKDSASSQEFVCDYAHLSENMITAKFVDLENPVENADNYLEIGFDSSAGILGPGSDTGEIQFRIVKGGFESYDQSNDYSCNTKAKDFIANPNITAYVDSVLVYGNPPIDEEVVVIVYGDLNGDGKVNSTDLSLMRKRIVREIDKFDVPDTHADLNLDGKINSTDYSILRRYILKAIDELPLK</sequence>
<evidence type="ECO:0000256" key="1">
    <source>
        <dbReference type="ARBA" id="ARBA00022801"/>
    </source>
</evidence>
<evidence type="ECO:0000256" key="3">
    <source>
        <dbReference type="ARBA" id="ARBA00023295"/>
    </source>
</evidence>
<keyword evidence="4" id="KW-0624">Polysaccharide degradation</keyword>
<dbReference type="Proteomes" id="UP000019109">
    <property type="component" value="Unassembled WGS sequence"/>
</dbReference>
<feature type="domain" description="CBM3" evidence="7">
    <location>
        <begin position="722"/>
        <end position="875"/>
    </location>
</feature>
<reference evidence="9" key="1">
    <citation type="journal article" date="2014" name="Genome Announc.">
        <title>Draft Genome Sequence of Clostridium straminisolvens Strain JCM 21531T, Isolated from a Cellulose-Degrading Bacterial Community.</title>
        <authorList>
            <person name="Yuki M."/>
            <person name="Oshima K."/>
            <person name="Suda W."/>
            <person name="Sakamoto M."/>
            <person name="Kitamura K."/>
            <person name="Iida T."/>
            <person name="Hattori M."/>
            <person name="Ohkuma M."/>
        </authorList>
    </citation>
    <scope>NUCLEOTIDE SEQUENCE [LARGE SCALE GENOMIC DNA]</scope>
    <source>
        <strain evidence="9">JCM 21531</strain>
    </source>
</reference>
<dbReference type="InterPro" id="IPR016134">
    <property type="entry name" value="Dockerin_dom"/>
</dbReference>
<evidence type="ECO:0000313" key="10">
    <source>
        <dbReference type="Proteomes" id="UP000019109"/>
    </source>
</evidence>
<dbReference type="PROSITE" id="PS51172">
    <property type="entry name" value="CBM3"/>
    <property type="match status" value="2"/>
</dbReference>
<dbReference type="SUPFAM" id="SSF49384">
    <property type="entry name" value="Carbohydrate-binding domain"/>
    <property type="match status" value="2"/>
</dbReference>
<dbReference type="GO" id="GO:0004553">
    <property type="term" value="F:hydrolase activity, hydrolyzing O-glycosyl compounds"/>
    <property type="evidence" value="ECO:0007669"/>
    <property type="project" value="InterPro"/>
</dbReference>
<dbReference type="PROSITE" id="PS00018">
    <property type="entry name" value="EF_HAND_1"/>
    <property type="match status" value="1"/>
</dbReference>
<keyword evidence="1 9" id="KW-0378">Hydrolase</keyword>
<dbReference type="InterPro" id="IPR001701">
    <property type="entry name" value="Glyco_hydro_9"/>
</dbReference>
<dbReference type="PANTHER" id="PTHR22298">
    <property type="entry name" value="ENDO-1,4-BETA-GLUCANASE"/>
    <property type="match status" value="1"/>
</dbReference>
<evidence type="ECO:0000256" key="6">
    <source>
        <dbReference type="SAM" id="Phobius"/>
    </source>
</evidence>
<dbReference type="STRING" id="1294263.JCM21531_2741"/>
<comment type="caution">
    <text evidence="9">The sequence shown here is derived from an EMBL/GenBank/DDBJ whole genome shotgun (WGS) entry which is preliminary data.</text>
</comment>
<evidence type="ECO:0000256" key="4">
    <source>
        <dbReference type="ARBA" id="ARBA00023326"/>
    </source>
</evidence>
<dbReference type="GO" id="GO:0000272">
    <property type="term" value="P:polysaccharide catabolic process"/>
    <property type="evidence" value="ECO:0007669"/>
    <property type="project" value="UniProtKB-KW"/>
</dbReference>
<gene>
    <name evidence="9" type="ORF">JCM21531_2741</name>
</gene>
<dbReference type="Pfam" id="PF00404">
    <property type="entry name" value="Dockerin_1"/>
    <property type="match status" value="1"/>
</dbReference>
<evidence type="ECO:0000259" key="8">
    <source>
        <dbReference type="PROSITE" id="PS51766"/>
    </source>
</evidence>
<feature type="transmembrane region" description="Helical" evidence="6">
    <location>
        <begin position="17"/>
        <end position="35"/>
    </location>
</feature>
<dbReference type="InterPro" id="IPR036966">
    <property type="entry name" value="CBM3_sf"/>
</dbReference>
<evidence type="ECO:0000259" key="7">
    <source>
        <dbReference type="PROSITE" id="PS51172"/>
    </source>
</evidence>
<dbReference type="InterPro" id="IPR002105">
    <property type="entry name" value="Dockerin_1_rpt"/>
</dbReference>
<name>W4V758_9FIRM</name>
<evidence type="ECO:0000313" key="9">
    <source>
        <dbReference type="EMBL" id="GAE89235.1"/>
    </source>
</evidence>
<evidence type="ECO:0000256" key="5">
    <source>
        <dbReference type="SAM" id="MobiDB-lite"/>
    </source>
</evidence>
<dbReference type="SUPFAM" id="SSF63446">
    <property type="entry name" value="Type I dockerin domain"/>
    <property type="match status" value="1"/>
</dbReference>
<feature type="compositionally biased region" description="Pro residues" evidence="5">
    <location>
        <begin position="708"/>
        <end position="722"/>
    </location>
</feature>
<keyword evidence="6" id="KW-0812">Transmembrane</keyword>
<dbReference type="Pfam" id="PF00942">
    <property type="entry name" value="CBM_3"/>
    <property type="match status" value="2"/>
</dbReference>
<proteinExistence type="predicted"/>
<dbReference type="GO" id="GO:0030248">
    <property type="term" value="F:cellulose binding"/>
    <property type="evidence" value="ECO:0007669"/>
    <property type="project" value="InterPro"/>
</dbReference>
<dbReference type="InterPro" id="IPR001956">
    <property type="entry name" value="CBM3"/>
</dbReference>
<protein>
    <submittedName>
        <fullName evidence="9">Glycoside hydrolase</fullName>
    </submittedName>
</protein>
<evidence type="ECO:0000256" key="2">
    <source>
        <dbReference type="ARBA" id="ARBA00023277"/>
    </source>
</evidence>
<dbReference type="PROSITE" id="PS00448">
    <property type="entry name" value="CLOS_CELLULOSOME_RPT"/>
    <property type="match status" value="1"/>
</dbReference>
<dbReference type="Gene3D" id="2.60.40.710">
    <property type="entry name" value="Endoglucanase-like"/>
    <property type="match status" value="2"/>
</dbReference>
<keyword evidence="3" id="KW-0326">Glycosidase</keyword>
<dbReference type="Gene3D" id="1.10.1330.10">
    <property type="entry name" value="Dockerin domain"/>
    <property type="match status" value="1"/>
</dbReference>
<organism evidence="9 10">
    <name type="scientific">Acetivibrio straminisolvens JCM 21531</name>
    <dbReference type="NCBI Taxonomy" id="1294263"/>
    <lineage>
        <taxon>Bacteria</taxon>
        <taxon>Bacillati</taxon>
        <taxon>Bacillota</taxon>
        <taxon>Clostridia</taxon>
        <taxon>Eubacteriales</taxon>
        <taxon>Oscillospiraceae</taxon>
        <taxon>Acetivibrio</taxon>
    </lineage>
</organism>
<dbReference type="CDD" id="cd14256">
    <property type="entry name" value="Dockerin_I"/>
    <property type="match status" value="1"/>
</dbReference>
<keyword evidence="6" id="KW-1133">Transmembrane helix</keyword>
<dbReference type="InterPro" id="IPR018247">
    <property type="entry name" value="EF_Hand_1_Ca_BS"/>
</dbReference>
<keyword evidence="2" id="KW-0119">Carbohydrate metabolism</keyword>